<sequence length="160" mass="18697">MGLSGDGDEGVAWGRSWFIEERVSYLWKWDDPVLWVGLSHSTRGTRAELGLCLVWYNLLELNWNGKQWLVLRRNLGRDSGHEQPRVLIRLGRPGVTRLFLLTRNAGPVCPWSVNWWWISRRTWLPASIRVSNGRGDISWHRDASLGRFAINITWWCRSRS</sequence>
<evidence type="ECO:0000313" key="2">
    <source>
        <dbReference type="Proteomes" id="UP001305647"/>
    </source>
</evidence>
<protein>
    <submittedName>
        <fullName evidence="1">Uncharacterized protein</fullName>
    </submittedName>
</protein>
<accession>A0AAN6Q9T6</accession>
<evidence type="ECO:0000313" key="1">
    <source>
        <dbReference type="EMBL" id="KAK4105576.1"/>
    </source>
</evidence>
<dbReference type="EMBL" id="MU863625">
    <property type="protein sequence ID" value="KAK4105576.1"/>
    <property type="molecule type" value="Genomic_DNA"/>
</dbReference>
<dbReference type="AlphaFoldDB" id="A0AAN6Q9T6"/>
<name>A0AAN6Q9T6_9PEZI</name>
<reference evidence="1" key="2">
    <citation type="submission" date="2023-05" db="EMBL/GenBank/DDBJ databases">
        <authorList>
            <consortium name="Lawrence Berkeley National Laboratory"/>
            <person name="Steindorff A."/>
            <person name="Hensen N."/>
            <person name="Bonometti L."/>
            <person name="Westerberg I."/>
            <person name="Brannstrom I.O."/>
            <person name="Guillou S."/>
            <person name="Cros-Aarteil S."/>
            <person name="Calhoun S."/>
            <person name="Haridas S."/>
            <person name="Kuo A."/>
            <person name="Mondo S."/>
            <person name="Pangilinan J."/>
            <person name="Riley R."/>
            <person name="Labutti K."/>
            <person name="Andreopoulos B."/>
            <person name="Lipzen A."/>
            <person name="Chen C."/>
            <person name="Yanf M."/>
            <person name="Daum C."/>
            <person name="Ng V."/>
            <person name="Clum A."/>
            <person name="Ohm R."/>
            <person name="Martin F."/>
            <person name="Silar P."/>
            <person name="Natvig D."/>
            <person name="Lalanne C."/>
            <person name="Gautier V."/>
            <person name="Ament-Velasquez S.L."/>
            <person name="Kruys A."/>
            <person name="Hutchinson M.I."/>
            <person name="Powell A.J."/>
            <person name="Barry K."/>
            <person name="Miller A.N."/>
            <person name="Grigoriev I.V."/>
            <person name="Debuchy R."/>
            <person name="Gladieux P."/>
            <person name="Thoren M.H."/>
            <person name="Johannesson H."/>
        </authorList>
    </citation>
    <scope>NUCLEOTIDE SEQUENCE</scope>
    <source>
        <strain evidence="1">CBS 757.83</strain>
    </source>
</reference>
<gene>
    <name evidence="1" type="ORF">N658DRAFT_124996</name>
</gene>
<dbReference type="Proteomes" id="UP001305647">
    <property type="component" value="Unassembled WGS sequence"/>
</dbReference>
<reference evidence="1" key="1">
    <citation type="journal article" date="2023" name="Mol. Phylogenet. Evol.">
        <title>Genome-scale phylogeny and comparative genomics of the fungal order Sordariales.</title>
        <authorList>
            <person name="Hensen N."/>
            <person name="Bonometti L."/>
            <person name="Westerberg I."/>
            <person name="Brannstrom I.O."/>
            <person name="Guillou S."/>
            <person name="Cros-Aarteil S."/>
            <person name="Calhoun S."/>
            <person name="Haridas S."/>
            <person name="Kuo A."/>
            <person name="Mondo S."/>
            <person name="Pangilinan J."/>
            <person name="Riley R."/>
            <person name="LaButti K."/>
            <person name="Andreopoulos B."/>
            <person name="Lipzen A."/>
            <person name="Chen C."/>
            <person name="Yan M."/>
            <person name="Daum C."/>
            <person name="Ng V."/>
            <person name="Clum A."/>
            <person name="Steindorff A."/>
            <person name="Ohm R.A."/>
            <person name="Martin F."/>
            <person name="Silar P."/>
            <person name="Natvig D.O."/>
            <person name="Lalanne C."/>
            <person name="Gautier V."/>
            <person name="Ament-Velasquez S.L."/>
            <person name="Kruys A."/>
            <person name="Hutchinson M.I."/>
            <person name="Powell A.J."/>
            <person name="Barry K."/>
            <person name="Miller A.N."/>
            <person name="Grigoriev I.V."/>
            <person name="Debuchy R."/>
            <person name="Gladieux P."/>
            <person name="Hiltunen Thoren M."/>
            <person name="Johannesson H."/>
        </authorList>
    </citation>
    <scope>NUCLEOTIDE SEQUENCE</scope>
    <source>
        <strain evidence="1">CBS 757.83</strain>
    </source>
</reference>
<keyword evidence="2" id="KW-1185">Reference proteome</keyword>
<proteinExistence type="predicted"/>
<comment type="caution">
    <text evidence="1">The sequence shown here is derived from an EMBL/GenBank/DDBJ whole genome shotgun (WGS) entry which is preliminary data.</text>
</comment>
<organism evidence="1 2">
    <name type="scientific">Parathielavia hyrcaniae</name>
    <dbReference type="NCBI Taxonomy" id="113614"/>
    <lineage>
        <taxon>Eukaryota</taxon>
        <taxon>Fungi</taxon>
        <taxon>Dikarya</taxon>
        <taxon>Ascomycota</taxon>
        <taxon>Pezizomycotina</taxon>
        <taxon>Sordariomycetes</taxon>
        <taxon>Sordariomycetidae</taxon>
        <taxon>Sordariales</taxon>
        <taxon>Chaetomiaceae</taxon>
        <taxon>Parathielavia</taxon>
    </lineage>
</organism>